<name>A0A7C5L812_CALS0</name>
<proteinExistence type="predicted"/>
<dbReference type="GO" id="GO:0016747">
    <property type="term" value="F:acyltransferase activity, transferring groups other than amino-acyl groups"/>
    <property type="evidence" value="ECO:0007669"/>
    <property type="project" value="InterPro"/>
</dbReference>
<feature type="domain" description="Thiolase C-terminal" evidence="2">
    <location>
        <begin position="239"/>
        <end position="337"/>
    </location>
</feature>
<organism evidence="3">
    <name type="scientific">Caldiarchaeum subterraneum</name>
    <dbReference type="NCBI Taxonomy" id="311458"/>
    <lineage>
        <taxon>Archaea</taxon>
        <taxon>Nitrososphaerota</taxon>
        <taxon>Candidatus Caldarchaeales</taxon>
        <taxon>Candidatus Caldarchaeaceae</taxon>
        <taxon>Candidatus Caldarchaeum</taxon>
    </lineage>
</organism>
<evidence type="ECO:0000256" key="1">
    <source>
        <dbReference type="ARBA" id="ARBA00023229"/>
    </source>
</evidence>
<dbReference type="Gene3D" id="3.40.47.10">
    <property type="match status" value="1"/>
</dbReference>
<sequence length="368" mass="39682">MPLDVWIAGVGEVPCKERYVGMDFREMLYSAAKKAYQDAEMTPAEIDGIVSSGMDFYEGVSITDSYTPDQVGGRLKFNTLVSNDGLNAFIHGYMLVRTGHFRSVMVTAYAKPSNILNYPEIVLNTFDPHIVRPLCPHHYVIAALDANAYLRKNNADAMDLSLVAVKNKKNALSNPSAAYAENTTVESVEKSGYVSEPLKNGHVAKLADYAAAVILTSDRRHGKVAVKGVGQALGRHSSDLASRDWGTASWARFAVSKAFGQAGIKKVDFAEVAEPFAHTELMVLEALELEQPLLKMLRNGGFDVHGQMPVNPSGGCIGMGYPLNAAGLQRLAQSVKLLISGEWTTCLTASPDGEVVDAGSAVVLSREV</sequence>
<dbReference type="SUPFAM" id="SSF53901">
    <property type="entry name" value="Thiolase-like"/>
    <property type="match status" value="2"/>
</dbReference>
<dbReference type="InterPro" id="IPR055140">
    <property type="entry name" value="Thiolase_C_2"/>
</dbReference>
<keyword evidence="1" id="KW-0414">Isoprene biosynthesis</keyword>
<protein>
    <recommendedName>
        <fullName evidence="2">Thiolase C-terminal domain-containing protein</fullName>
    </recommendedName>
</protein>
<evidence type="ECO:0000313" key="3">
    <source>
        <dbReference type="EMBL" id="HHK68642.1"/>
    </source>
</evidence>
<dbReference type="InterPro" id="IPR002155">
    <property type="entry name" value="Thiolase"/>
</dbReference>
<dbReference type="AlphaFoldDB" id="A0A7C5L812"/>
<dbReference type="InterPro" id="IPR016039">
    <property type="entry name" value="Thiolase-like"/>
</dbReference>
<dbReference type="GO" id="GO:0008299">
    <property type="term" value="P:isoprenoid biosynthetic process"/>
    <property type="evidence" value="ECO:0007669"/>
    <property type="project" value="UniProtKB-KW"/>
</dbReference>
<dbReference type="PANTHER" id="PTHR42870">
    <property type="entry name" value="ACETYL-COA C-ACETYLTRANSFERASE"/>
    <property type="match status" value="1"/>
</dbReference>
<dbReference type="EMBL" id="DRWN01000047">
    <property type="protein sequence ID" value="HHK68642.1"/>
    <property type="molecule type" value="Genomic_DNA"/>
</dbReference>
<accession>A0A7C5L812</accession>
<gene>
    <name evidence="3" type="ORF">ENM11_05765</name>
</gene>
<dbReference type="Pfam" id="PF22691">
    <property type="entry name" value="Thiolase_C_1"/>
    <property type="match status" value="1"/>
</dbReference>
<dbReference type="PANTHER" id="PTHR42870:SF6">
    <property type="entry name" value="ACETYL-COA C-ACYLTRANSFERASE"/>
    <property type="match status" value="1"/>
</dbReference>
<dbReference type="PIRSF" id="PIRSF000429">
    <property type="entry name" value="Ac-CoA_Ac_transf"/>
    <property type="match status" value="1"/>
</dbReference>
<evidence type="ECO:0000259" key="2">
    <source>
        <dbReference type="Pfam" id="PF22691"/>
    </source>
</evidence>
<comment type="caution">
    <text evidence="3">The sequence shown here is derived from an EMBL/GenBank/DDBJ whole genome shotgun (WGS) entry which is preliminary data.</text>
</comment>
<dbReference type="CDD" id="cd00829">
    <property type="entry name" value="SCP-x_thiolase"/>
    <property type="match status" value="1"/>
</dbReference>
<reference evidence="3" key="1">
    <citation type="journal article" date="2020" name="mSystems">
        <title>Genome- and Community-Level Interaction Insights into Carbon Utilization and Element Cycling Functions of Hydrothermarchaeota in Hydrothermal Sediment.</title>
        <authorList>
            <person name="Zhou Z."/>
            <person name="Liu Y."/>
            <person name="Xu W."/>
            <person name="Pan J."/>
            <person name="Luo Z.H."/>
            <person name="Li M."/>
        </authorList>
    </citation>
    <scope>NUCLEOTIDE SEQUENCE [LARGE SCALE GENOMIC DNA]</scope>
    <source>
        <strain evidence="3">SpSt-1056</strain>
    </source>
</reference>